<accession>A0ABT3DEZ2</accession>
<keyword evidence="4" id="KW-1185">Reference proteome</keyword>
<evidence type="ECO:0000256" key="1">
    <source>
        <dbReference type="SAM" id="Coils"/>
    </source>
</evidence>
<protein>
    <submittedName>
        <fullName evidence="3">Uncharacterized protein</fullName>
    </submittedName>
</protein>
<reference evidence="3 4" key="1">
    <citation type="submission" date="2022-10" db="EMBL/GenBank/DDBJ databases">
        <title>Draft genome assembly of moderately radiation resistant bacterium Metabacillus halosaccharovorans.</title>
        <authorList>
            <person name="Pal S."/>
            <person name="Gopinathan A."/>
        </authorList>
    </citation>
    <scope>NUCLEOTIDE SEQUENCE [LARGE SCALE GENOMIC DNA]</scope>
    <source>
        <strain evidence="3 4">VITHBRA001</strain>
    </source>
</reference>
<dbReference type="Proteomes" id="UP001526147">
    <property type="component" value="Unassembled WGS sequence"/>
</dbReference>
<evidence type="ECO:0000313" key="4">
    <source>
        <dbReference type="Proteomes" id="UP001526147"/>
    </source>
</evidence>
<evidence type="ECO:0000256" key="2">
    <source>
        <dbReference type="SAM" id="MobiDB-lite"/>
    </source>
</evidence>
<organism evidence="3 4">
    <name type="scientific">Metabacillus halosaccharovorans</name>
    <dbReference type="NCBI Taxonomy" id="930124"/>
    <lineage>
        <taxon>Bacteria</taxon>
        <taxon>Bacillati</taxon>
        <taxon>Bacillota</taxon>
        <taxon>Bacilli</taxon>
        <taxon>Bacillales</taxon>
        <taxon>Bacillaceae</taxon>
        <taxon>Metabacillus</taxon>
    </lineage>
</organism>
<evidence type="ECO:0000313" key="3">
    <source>
        <dbReference type="EMBL" id="MCV9885436.1"/>
    </source>
</evidence>
<feature type="region of interest" description="Disordered" evidence="2">
    <location>
        <begin position="433"/>
        <end position="452"/>
    </location>
</feature>
<sequence length="595" mass="70527">MSLKEIKHNDPTQLQQKIIYYQSELAKYKTKVEDYENNYHYSLLRSLKQDNIKIIEEKKRVSVQFEEVEKKLRGQIQSYSDQVKELNNLLINHKQDIEKLQQQKTNYEVTISEFQAKQKDYKINIKNMNMEIGSLNARLILQQAELEKLQDKNKDLLSDKYRLAEFEKLSNDLKNKNSKLESSISKLANERDAEKLIFEEKIEKLTKVNANLEDTISKIKGNIEEYKTKIENATKESQSLTIDLTQKQTDFEDLEHKYIKLQQENKKKNETIIEDQSIKKDLTLQIEKFNKEIQTYKKKITQLEKLTNDLKDKNSTLDTYIERLESDRHAEKLLQEEKNKQIIDLQKKIKFSKCEIEQFEKQNIDYQEEKMNLMLKIKQLEEADKKREQLEKENTLLSASFNQLNKELIENKNFITDLNKQIKQLQKENTLRSASSDQLNKELNSHNQQLQKENLSLSSSIDKLKNELNRNKDLNELLNSKILELQKANESYVTLIKSEMKNLLNNQNDIVTKVDKVHLDIGSFIPQFTLLINKDQEFSTLIHLEKQFKQILADSFDYEEKLDSKSMLIKELENKLFEITNEIEDIKFKHDKKGV</sequence>
<comment type="caution">
    <text evidence="3">The sequence shown here is derived from an EMBL/GenBank/DDBJ whole genome shotgun (WGS) entry which is preliminary data.</text>
</comment>
<gene>
    <name evidence="3" type="ORF">OIH86_07205</name>
</gene>
<proteinExistence type="predicted"/>
<name>A0ABT3DEZ2_9BACI</name>
<feature type="coiled-coil region" evidence="1">
    <location>
        <begin position="562"/>
        <end position="589"/>
    </location>
</feature>
<dbReference type="EMBL" id="JAOYEY010000032">
    <property type="protein sequence ID" value="MCV9885436.1"/>
    <property type="molecule type" value="Genomic_DNA"/>
</dbReference>
<dbReference type="RefSeq" id="WP_264142225.1">
    <property type="nucleotide sequence ID" value="NZ_JAOYEY010000032.1"/>
</dbReference>
<keyword evidence="1" id="KW-0175">Coiled coil</keyword>